<evidence type="ECO:0000313" key="1">
    <source>
        <dbReference type="EMBL" id="SLM91537.1"/>
    </source>
</evidence>
<evidence type="ECO:0000313" key="2">
    <source>
        <dbReference type="Proteomes" id="UP000195981"/>
    </source>
</evidence>
<proteinExistence type="predicted"/>
<reference evidence="1 2" key="1">
    <citation type="submission" date="2017-02" db="EMBL/GenBank/DDBJ databases">
        <authorList>
            <person name="Peterson S.W."/>
        </authorList>
    </citation>
    <scope>NUCLEOTIDE SEQUENCE [LARGE SCALE GENOMIC DNA]</scope>
    <source>
        <strain evidence="1 2">CIP104813</strain>
    </source>
</reference>
<gene>
    <name evidence="1" type="ORF">FM110_06695</name>
</gene>
<dbReference type="AlphaFoldDB" id="A0A1X6WZU6"/>
<dbReference type="Gene3D" id="3.50.50.60">
    <property type="entry name" value="FAD/NAD(P)-binding domain"/>
    <property type="match status" value="1"/>
</dbReference>
<name>A0A1X6WZU6_9MICO</name>
<dbReference type="EMBL" id="FWFG01000060">
    <property type="protein sequence ID" value="SLM91537.1"/>
    <property type="molecule type" value="Genomic_DNA"/>
</dbReference>
<sequence length="63" mass="6352">MSVQHDDSIPTREKVLVIGAGPAGLAAAAALRAVGLPFDLVDGAEHVGGVWSGASGKTNEVVW</sequence>
<keyword evidence="2" id="KW-1185">Reference proteome</keyword>
<accession>A0A1X6WZU6</accession>
<dbReference type="Pfam" id="PF13450">
    <property type="entry name" value="NAD_binding_8"/>
    <property type="match status" value="1"/>
</dbReference>
<dbReference type="RefSeq" id="WP_087103851.1">
    <property type="nucleotide sequence ID" value="NZ_FWFG01000060.1"/>
</dbReference>
<dbReference type="Proteomes" id="UP000195981">
    <property type="component" value="Unassembled WGS sequence"/>
</dbReference>
<organism evidence="1 2">
    <name type="scientific">Brachybacterium nesterenkovii</name>
    <dbReference type="NCBI Taxonomy" id="47847"/>
    <lineage>
        <taxon>Bacteria</taxon>
        <taxon>Bacillati</taxon>
        <taxon>Actinomycetota</taxon>
        <taxon>Actinomycetes</taxon>
        <taxon>Micrococcales</taxon>
        <taxon>Dermabacteraceae</taxon>
        <taxon>Brachybacterium</taxon>
    </lineage>
</organism>
<protein>
    <submittedName>
        <fullName evidence="1">Uncharacterized protein</fullName>
    </submittedName>
</protein>
<dbReference type="InterPro" id="IPR036188">
    <property type="entry name" value="FAD/NAD-bd_sf"/>
</dbReference>
<dbReference type="SUPFAM" id="SSF51905">
    <property type="entry name" value="FAD/NAD(P)-binding domain"/>
    <property type="match status" value="1"/>
</dbReference>